<evidence type="ECO:0000256" key="1">
    <source>
        <dbReference type="ARBA" id="ARBA00012513"/>
    </source>
</evidence>
<feature type="domain" description="PASTA" evidence="17">
    <location>
        <begin position="495"/>
        <end position="561"/>
    </location>
</feature>
<dbReference type="CDD" id="cd06577">
    <property type="entry name" value="PASTA_pknB"/>
    <property type="match status" value="3"/>
</dbReference>
<evidence type="ECO:0000313" key="19">
    <source>
        <dbReference type="Proteomes" id="UP000031014"/>
    </source>
</evidence>
<proteinExistence type="predicted"/>
<keyword evidence="5 13" id="KW-0547">Nucleotide-binding</keyword>
<dbReference type="InterPro" id="IPR011009">
    <property type="entry name" value="Kinase-like_dom_sf"/>
</dbReference>
<evidence type="ECO:0000256" key="12">
    <source>
        <dbReference type="ARBA" id="ARBA00070041"/>
    </source>
</evidence>
<dbReference type="GO" id="GO:0007165">
    <property type="term" value="P:signal transduction"/>
    <property type="evidence" value="ECO:0007669"/>
    <property type="project" value="UniProtKB-ARBA"/>
</dbReference>
<keyword evidence="3" id="KW-0309">Germination</keyword>
<dbReference type="SUPFAM" id="SSF56112">
    <property type="entry name" value="Protein kinase-like (PK-like)"/>
    <property type="match status" value="1"/>
</dbReference>
<dbReference type="EMBL" id="BASE01000048">
    <property type="protein sequence ID" value="GAM14200.1"/>
    <property type="molecule type" value="Genomic_DNA"/>
</dbReference>
<evidence type="ECO:0000256" key="15">
    <source>
        <dbReference type="SAM" id="Phobius"/>
    </source>
</evidence>
<keyword evidence="8" id="KW-0735">Signal-anchor</keyword>
<dbReference type="Gene3D" id="3.30.200.20">
    <property type="entry name" value="Phosphorylase Kinase, domain 1"/>
    <property type="match status" value="1"/>
</dbReference>
<protein>
    <recommendedName>
        <fullName evidence="12">Serine/threonine-protein kinase PrkC</fullName>
        <ecNumber evidence="1">2.7.11.1</ecNumber>
    </recommendedName>
</protein>
<keyword evidence="7 13" id="KW-0067">ATP-binding</keyword>
<feature type="transmembrane region" description="Helical" evidence="15">
    <location>
        <begin position="332"/>
        <end position="353"/>
    </location>
</feature>
<dbReference type="Pfam" id="PF00069">
    <property type="entry name" value="Pkinase"/>
    <property type="match status" value="1"/>
</dbReference>
<keyword evidence="15" id="KW-0812">Transmembrane</keyword>
<dbReference type="InterPro" id="IPR017441">
    <property type="entry name" value="Protein_kinase_ATP_BS"/>
</dbReference>
<comment type="catalytic activity">
    <reaction evidence="9">
        <text>L-threonyl-[protein] + ATP = O-phospho-L-threonyl-[protein] + ADP + H(+)</text>
        <dbReference type="Rhea" id="RHEA:46608"/>
        <dbReference type="Rhea" id="RHEA-COMP:11060"/>
        <dbReference type="Rhea" id="RHEA-COMP:11605"/>
        <dbReference type="ChEBI" id="CHEBI:15378"/>
        <dbReference type="ChEBI" id="CHEBI:30013"/>
        <dbReference type="ChEBI" id="CHEBI:30616"/>
        <dbReference type="ChEBI" id="CHEBI:61977"/>
        <dbReference type="ChEBI" id="CHEBI:456216"/>
        <dbReference type="EC" id="2.7.11.1"/>
    </reaction>
</comment>
<keyword evidence="4" id="KW-0808">Transferase</keyword>
<evidence type="ECO:0000256" key="14">
    <source>
        <dbReference type="SAM" id="MobiDB-lite"/>
    </source>
</evidence>
<evidence type="ECO:0000256" key="6">
    <source>
        <dbReference type="ARBA" id="ARBA00022777"/>
    </source>
</evidence>
<evidence type="ECO:0000259" key="16">
    <source>
        <dbReference type="PROSITE" id="PS50011"/>
    </source>
</evidence>
<dbReference type="CDD" id="cd14014">
    <property type="entry name" value="STKc_PknB_like"/>
    <property type="match status" value="1"/>
</dbReference>
<comment type="subcellular location">
    <subcellularLocation>
        <location evidence="11">Spore membrane</location>
        <topology evidence="11">Single-pass type II membrane protein</topology>
    </subcellularLocation>
</comment>
<dbReference type="PROSITE" id="PS00108">
    <property type="entry name" value="PROTEIN_KINASE_ST"/>
    <property type="match status" value="1"/>
</dbReference>
<dbReference type="GO" id="GO:0009847">
    <property type="term" value="P:spore germination"/>
    <property type="evidence" value="ECO:0007669"/>
    <property type="project" value="UniProtKB-ARBA"/>
</dbReference>
<dbReference type="Pfam" id="PF03793">
    <property type="entry name" value="PASTA"/>
    <property type="match status" value="3"/>
</dbReference>
<dbReference type="FunFam" id="3.30.200.20:FF:000035">
    <property type="entry name" value="Serine/threonine protein kinase Stk1"/>
    <property type="match status" value="1"/>
</dbReference>
<dbReference type="Gene3D" id="2.60.40.2560">
    <property type="match status" value="1"/>
</dbReference>
<organism evidence="18 19">
    <name type="scientific">Mesobacillus selenatarsenatis (strain DSM 18680 / JCM 14380 / FERM P-15431 / SF-1)</name>
    <dbReference type="NCBI Taxonomy" id="1321606"/>
    <lineage>
        <taxon>Bacteria</taxon>
        <taxon>Bacillati</taxon>
        <taxon>Bacillota</taxon>
        <taxon>Bacilli</taxon>
        <taxon>Bacillales</taxon>
        <taxon>Bacillaceae</taxon>
        <taxon>Mesobacillus</taxon>
    </lineage>
</organism>
<dbReference type="PANTHER" id="PTHR43289">
    <property type="entry name" value="MITOGEN-ACTIVATED PROTEIN KINASE KINASE KINASE 20-RELATED"/>
    <property type="match status" value="1"/>
</dbReference>
<dbReference type="STRING" id="1321606.SAMD00020551_2348"/>
<feature type="domain" description="PASTA" evidence="17">
    <location>
        <begin position="359"/>
        <end position="426"/>
    </location>
</feature>
<keyword evidence="19" id="KW-1185">Reference proteome</keyword>
<evidence type="ECO:0000256" key="4">
    <source>
        <dbReference type="ARBA" id="ARBA00022679"/>
    </source>
</evidence>
<feature type="domain" description="PASTA" evidence="17">
    <location>
        <begin position="427"/>
        <end position="494"/>
    </location>
</feature>
<dbReference type="GO" id="GO:0004674">
    <property type="term" value="F:protein serine/threonine kinase activity"/>
    <property type="evidence" value="ECO:0007669"/>
    <property type="project" value="UniProtKB-KW"/>
</dbReference>
<sequence length="648" mass="72158">MIIGKRISGRYKIKDMIGGGGMANVYLAHDMILDRDVAVKMLRLDFANDEEFIRRFHREAQSATSLAHPNIVSIYDVGEEDGLYYIVMEYVDGQTLKQYIQQHAPVPVEEALDIMKQLTSAISDAHHNHIVHRDIKPHNILIDSSGTVKITDFGIAMALSATSITQTNSVLGSVHYLSPEQARGGMANKKSDIYSIGIVMFELLTGRLPFSGESAVSIALKHLQSETPSLKRWNPQIPQSVENIVLKATAKDPFHRYDNVDEMEDDLRTALDSKRLNEGKFVIPEDDEATKAIPIITNDRPYHNLDETIIRKDAPASQESNGKPEKKKKKKWPIIMTVLFLLILTAGIVMVTMGPEIFGPKEKEVPDVSSMEVEDAVAELMSEGFIIGDRKEISDDEVEEGNVIRTNPKAGKMIKEGNEIDLYISTGKEKVELSDYTGRNYDDVRKLLEGKGFKDIIKTEEHADSEAGTILEQNPSGGESVIPEETTLEFKVSKGPELVTLRDLKGYNQGNLDVYEETTGLVIERSEAFHDTIQAGSVISQKPEAGTQLPPGSKVSVVISQGKKLVPQEVTKEIIIQYDPQEEGVPQEVKIYISDMNRDESVPAETFKITEDTTRKLTFMIAPGQEAYYKVTVDDTPYTEAGVPYPED</sequence>
<comment type="catalytic activity">
    <reaction evidence="10">
        <text>L-seryl-[protein] + ATP = O-phospho-L-seryl-[protein] + ADP + H(+)</text>
        <dbReference type="Rhea" id="RHEA:17989"/>
        <dbReference type="Rhea" id="RHEA-COMP:9863"/>
        <dbReference type="Rhea" id="RHEA-COMP:11604"/>
        <dbReference type="ChEBI" id="CHEBI:15378"/>
        <dbReference type="ChEBI" id="CHEBI:29999"/>
        <dbReference type="ChEBI" id="CHEBI:30616"/>
        <dbReference type="ChEBI" id="CHEBI:83421"/>
        <dbReference type="ChEBI" id="CHEBI:456216"/>
        <dbReference type="EC" id="2.7.11.1"/>
    </reaction>
</comment>
<dbReference type="SMART" id="SM00740">
    <property type="entry name" value="PASTA"/>
    <property type="match status" value="3"/>
</dbReference>
<dbReference type="GO" id="GO:0005524">
    <property type="term" value="F:ATP binding"/>
    <property type="evidence" value="ECO:0007669"/>
    <property type="project" value="UniProtKB-UniRule"/>
</dbReference>
<feature type="binding site" evidence="13">
    <location>
        <position position="40"/>
    </location>
    <ligand>
        <name>ATP</name>
        <dbReference type="ChEBI" id="CHEBI:30616"/>
    </ligand>
</feature>
<keyword evidence="2 18" id="KW-0723">Serine/threonine-protein kinase</keyword>
<feature type="region of interest" description="Disordered" evidence="14">
    <location>
        <begin position="309"/>
        <end position="328"/>
    </location>
</feature>
<name>A0A0A8X2I0_MESS1</name>
<evidence type="ECO:0000256" key="3">
    <source>
        <dbReference type="ARBA" id="ARBA00022544"/>
    </source>
</evidence>
<dbReference type="Pfam" id="PF21160">
    <property type="entry name" value="PrkC-like_PASTA-like"/>
    <property type="match status" value="1"/>
</dbReference>
<dbReference type="PANTHER" id="PTHR43289:SF34">
    <property type="entry name" value="SERINE_THREONINE-PROTEIN KINASE YBDM-RELATED"/>
    <property type="match status" value="1"/>
</dbReference>
<dbReference type="NCBIfam" id="NF033483">
    <property type="entry name" value="PknB_PASTA_kin"/>
    <property type="match status" value="1"/>
</dbReference>
<evidence type="ECO:0000256" key="13">
    <source>
        <dbReference type="PROSITE-ProRule" id="PRU10141"/>
    </source>
</evidence>
<dbReference type="InterPro" id="IPR005543">
    <property type="entry name" value="PASTA_dom"/>
</dbReference>
<evidence type="ECO:0000256" key="5">
    <source>
        <dbReference type="ARBA" id="ARBA00022741"/>
    </source>
</evidence>
<evidence type="ECO:0000259" key="17">
    <source>
        <dbReference type="PROSITE" id="PS51178"/>
    </source>
</evidence>
<dbReference type="RefSeq" id="WP_041965981.1">
    <property type="nucleotide sequence ID" value="NZ_BASE01000048.1"/>
</dbReference>
<evidence type="ECO:0000256" key="7">
    <source>
        <dbReference type="ARBA" id="ARBA00022840"/>
    </source>
</evidence>
<dbReference type="Proteomes" id="UP000031014">
    <property type="component" value="Unassembled WGS sequence"/>
</dbReference>
<keyword evidence="15" id="KW-1133">Transmembrane helix</keyword>
<accession>A0A0A8X2I0</accession>
<dbReference type="SMART" id="SM00220">
    <property type="entry name" value="S_TKc"/>
    <property type="match status" value="1"/>
</dbReference>
<feature type="domain" description="Protein kinase" evidence="16">
    <location>
        <begin position="11"/>
        <end position="271"/>
    </location>
</feature>
<keyword evidence="6 18" id="KW-0418">Kinase</keyword>
<gene>
    <name evidence="18" type="ORF">SAMD00020551_2348</name>
</gene>
<dbReference type="GO" id="GO:0071224">
    <property type="term" value="P:cellular response to peptidoglycan"/>
    <property type="evidence" value="ECO:0007669"/>
    <property type="project" value="UniProtKB-ARBA"/>
</dbReference>
<evidence type="ECO:0000256" key="10">
    <source>
        <dbReference type="ARBA" id="ARBA00048679"/>
    </source>
</evidence>
<dbReference type="PROSITE" id="PS00107">
    <property type="entry name" value="PROTEIN_KINASE_ATP"/>
    <property type="match status" value="1"/>
</dbReference>
<dbReference type="PROSITE" id="PS50011">
    <property type="entry name" value="PROTEIN_KINASE_DOM"/>
    <property type="match status" value="1"/>
</dbReference>
<evidence type="ECO:0000313" key="18">
    <source>
        <dbReference type="EMBL" id="GAM14200.1"/>
    </source>
</evidence>
<reference evidence="18 19" key="1">
    <citation type="submission" date="2013-06" db="EMBL/GenBank/DDBJ databases">
        <title>Whole genome shotgun sequence of Bacillus selenatarsenatis SF-1.</title>
        <authorList>
            <person name="Kuroda M."/>
            <person name="Sei K."/>
            <person name="Yamashita M."/>
            <person name="Ike M."/>
        </authorList>
    </citation>
    <scope>NUCLEOTIDE SEQUENCE [LARGE SCALE GENOMIC DNA]</scope>
    <source>
        <strain evidence="18 19">SF-1</strain>
    </source>
</reference>
<dbReference type="Gene3D" id="3.30.10.20">
    <property type="match status" value="3"/>
</dbReference>
<comment type="caution">
    <text evidence="18">The sequence shown here is derived from an EMBL/GenBank/DDBJ whole genome shotgun (WGS) entry which is preliminary data.</text>
</comment>
<dbReference type="AlphaFoldDB" id="A0A0A8X2I0"/>
<evidence type="ECO:0000256" key="8">
    <source>
        <dbReference type="ARBA" id="ARBA00022968"/>
    </source>
</evidence>
<dbReference type="OrthoDB" id="9788659at2"/>
<dbReference type="PROSITE" id="PS51178">
    <property type="entry name" value="PASTA"/>
    <property type="match status" value="3"/>
</dbReference>
<dbReference type="EC" id="2.7.11.1" evidence="1"/>
<evidence type="ECO:0000256" key="9">
    <source>
        <dbReference type="ARBA" id="ARBA00047899"/>
    </source>
</evidence>
<dbReference type="Gene3D" id="1.10.510.10">
    <property type="entry name" value="Transferase(Phosphotransferase) domain 1"/>
    <property type="match status" value="1"/>
</dbReference>
<keyword evidence="15" id="KW-0472">Membrane</keyword>
<dbReference type="InterPro" id="IPR008271">
    <property type="entry name" value="Ser/Thr_kinase_AS"/>
</dbReference>
<evidence type="ECO:0000256" key="2">
    <source>
        <dbReference type="ARBA" id="ARBA00022527"/>
    </source>
</evidence>
<dbReference type="FunFam" id="1.10.510.10:FF:000021">
    <property type="entry name" value="Serine/threonine protein kinase"/>
    <property type="match status" value="1"/>
</dbReference>
<dbReference type="InterPro" id="IPR000719">
    <property type="entry name" value="Prot_kinase_dom"/>
</dbReference>
<evidence type="ECO:0000256" key="11">
    <source>
        <dbReference type="ARBA" id="ARBA00060432"/>
    </source>
</evidence>